<reference evidence="1" key="1">
    <citation type="submission" date="2023-04" db="EMBL/GenBank/DDBJ databases">
        <title>Draft Genome sequencing of Naganishia species isolated from polar environments using Oxford Nanopore Technology.</title>
        <authorList>
            <person name="Leo P."/>
            <person name="Venkateswaran K."/>
        </authorList>
    </citation>
    <scope>NUCLEOTIDE SEQUENCE</scope>
    <source>
        <strain evidence="1">MNA-CCFEE 5261</strain>
    </source>
</reference>
<evidence type="ECO:0000313" key="2">
    <source>
        <dbReference type="Proteomes" id="UP001241377"/>
    </source>
</evidence>
<keyword evidence="2" id="KW-1185">Reference proteome</keyword>
<proteinExistence type="predicted"/>
<gene>
    <name evidence="1" type="ORF">QFC19_006895</name>
</gene>
<evidence type="ECO:0000313" key="1">
    <source>
        <dbReference type="EMBL" id="KAJ9097120.1"/>
    </source>
</evidence>
<name>A0ACC2VCK9_9TREE</name>
<organism evidence="1 2">
    <name type="scientific">Naganishia cerealis</name>
    <dbReference type="NCBI Taxonomy" id="610337"/>
    <lineage>
        <taxon>Eukaryota</taxon>
        <taxon>Fungi</taxon>
        <taxon>Dikarya</taxon>
        <taxon>Basidiomycota</taxon>
        <taxon>Agaricomycotina</taxon>
        <taxon>Tremellomycetes</taxon>
        <taxon>Filobasidiales</taxon>
        <taxon>Filobasidiaceae</taxon>
        <taxon>Naganishia</taxon>
    </lineage>
</organism>
<dbReference type="EMBL" id="JASBWR010000088">
    <property type="protein sequence ID" value="KAJ9097120.1"/>
    <property type="molecule type" value="Genomic_DNA"/>
</dbReference>
<protein>
    <submittedName>
        <fullName evidence="1">Uncharacterized protein</fullName>
    </submittedName>
</protein>
<dbReference type="Proteomes" id="UP001241377">
    <property type="component" value="Unassembled WGS sequence"/>
</dbReference>
<accession>A0ACC2VCK9</accession>
<sequence length="147" mass="16884">MSEEKKSKLQESGLIEWPVFSELIAMDEDEEGFSKSLFQTFVDQFVETCHDLELNLKEQNLDKLSGLGHYLKGSAAALGLEKISNECERIQNYGKKINFDNFKLEDSSLGEDDDEFWIKLIGDALQKARDNFDQAKKALNDYFDDEL</sequence>
<comment type="caution">
    <text evidence="1">The sequence shown here is derived from an EMBL/GenBank/DDBJ whole genome shotgun (WGS) entry which is preliminary data.</text>
</comment>